<evidence type="ECO:0000259" key="3">
    <source>
        <dbReference type="PROSITE" id="PS01031"/>
    </source>
</evidence>
<evidence type="ECO:0000256" key="1">
    <source>
        <dbReference type="PROSITE-ProRule" id="PRU00285"/>
    </source>
</evidence>
<dbReference type="CDD" id="cd06471">
    <property type="entry name" value="ACD_LpsHSP_like"/>
    <property type="match status" value="1"/>
</dbReference>
<reference evidence="4 5" key="1">
    <citation type="journal article" date="2017" name="Int. J. Syst. Evol. Microbiol.">
        <title>Marinicauda algicola sp. nov., isolated from a marine red alga Rhodosorus marinus.</title>
        <authorList>
            <person name="Jeong S.E."/>
            <person name="Jeon S.H."/>
            <person name="Chun B.H."/>
            <person name="Kim D.W."/>
            <person name="Jeon C.O."/>
        </authorList>
    </citation>
    <scope>NUCLEOTIDE SEQUENCE [LARGE SCALE GENOMIC DNA]</scope>
    <source>
        <strain evidence="4 5">JCM 31718</strain>
    </source>
</reference>
<evidence type="ECO:0000256" key="2">
    <source>
        <dbReference type="RuleBase" id="RU003616"/>
    </source>
</evidence>
<dbReference type="Pfam" id="PF00011">
    <property type="entry name" value="HSP20"/>
    <property type="match status" value="1"/>
</dbReference>
<dbReference type="OrthoDB" id="9808910at2"/>
<dbReference type="InterPro" id="IPR031107">
    <property type="entry name" value="Small_HSP"/>
</dbReference>
<evidence type="ECO:0000313" key="5">
    <source>
        <dbReference type="Proteomes" id="UP000308054"/>
    </source>
</evidence>
<dbReference type="PANTHER" id="PTHR11527">
    <property type="entry name" value="HEAT-SHOCK PROTEIN 20 FAMILY MEMBER"/>
    <property type="match status" value="1"/>
</dbReference>
<dbReference type="InterPro" id="IPR002068">
    <property type="entry name" value="A-crystallin/Hsp20_dom"/>
</dbReference>
<dbReference type="PROSITE" id="PS01031">
    <property type="entry name" value="SHSP"/>
    <property type="match status" value="1"/>
</dbReference>
<comment type="caution">
    <text evidence="4">The sequence shown here is derived from an EMBL/GenBank/DDBJ whole genome shotgun (WGS) entry which is preliminary data.</text>
</comment>
<proteinExistence type="inferred from homology"/>
<evidence type="ECO:0000313" key="4">
    <source>
        <dbReference type="EMBL" id="TGY88247.1"/>
    </source>
</evidence>
<name>A0A4S2GYH9_9PROT</name>
<organism evidence="4 5">
    <name type="scientific">Marinicauda algicola</name>
    <dbReference type="NCBI Taxonomy" id="2029849"/>
    <lineage>
        <taxon>Bacteria</taxon>
        <taxon>Pseudomonadati</taxon>
        <taxon>Pseudomonadota</taxon>
        <taxon>Alphaproteobacteria</taxon>
        <taxon>Maricaulales</taxon>
        <taxon>Maricaulaceae</taxon>
        <taxon>Marinicauda</taxon>
    </lineage>
</organism>
<dbReference type="SUPFAM" id="SSF49764">
    <property type="entry name" value="HSP20-like chaperones"/>
    <property type="match status" value="1"/>
</dbReference>
<protein>
    <submittedName>
        <fullName evidence="4">Hsp20/alpha crystallin family protein</fullName>
    </submittedName>
</protein>
<dbReference type="InterPro" id="IPR008978">
    <property type="entry name" value="HSP20-like_chaperone"/>
</dbReference>
<keyword evidence="5" id="KW-1185">Reference proteome</keyword>
<comment type="similarity">
    <text evidence="1 2">Belongs to the small heat shock protein (HSP20) family.</text>
</comment>
<dbReference type="AlphaFoldDB" id="A0A4S2GYH9"/>
<sequence>MALGSLIPFNRDTDVATSGTRDPFLSLRREMDRMFDDFVRGWPLSESVSSTGFMSPRVDVVETEKGLEITAELPGIEEKDIQLDLADDVLTLKAERSHQREESDESRRYHVVERSQGTFMRQFVIPFEADADKVKASFKNGVLDITVPRSASARKPIKRIKVNGG</sequence>
<dbReference type="Proteomes" id="UP000308054">
    <property type="component" value="Unassembled WGS sequence"/>
</dbReference>
<gene>
    <name evidence="4" type="ORF">E5163_10500</name>
</gene>
<dbReference type="RefSeq" id="WP_135996092.1">
    <property type="nucleotide sequence ID" value="NZ_CP071057.1"/>
</dbReference>
<dbReference type="Gene3D" id="2.60.40.790">
    <property type="match status" value="1"/>
</dbReference>
<dbReference type="EMBL" id="SRXW01000003">
    <property type="protein sequence ID" value="TGY88247.1"/>
    <property type="molecule type" value="Genomic_DNA"/>
</dbReference>
<feature type="domain" description="SHSP" evidence="3">
    <location>
        <begin position="49"/>
        <end position="165"/>
    </location>
</feature>
<accession>A0A4S2GYH9</accession>